<dbReference type="EMBL" id="AZHW01000248">
    <property type="protein sequence ID" value="ETX01299.1"/>
    <property type="molecule type" value="Genomic_DNA"/>
</dbReference>
<protein>
    <recommendedName>
        <fullName evidence="2">Putative restriction endonuclease domain-containing protein</fullName>
    </recommendedName>
</protein>
<dbReference type="Pfam" id="PF05685">
    <property type="entry name" value="Uma2"/>
    <property type="match status" value="1"/>
</dbReference>
<organism evidence="3 4">
    <name type="scientific">Entotheonella factor</name>
    <dbReference type="NCBI Taxonomy" id="1429438"/>
    <lineage>
        <taxon>Bacteria</taxon>
        <taxon>Pseudomonadati</taxon>
        <taxon>Nitrospinota/Tectimicrobiota group</taxon>
        <taxon>Candidatus Tectimicrobiota</taxon>
        <taxon>Candidatus Entotheonellia</taxon>
        <taxon>Candidatus Entotheonellales</taxon>
        <taxon>Candidatus Entotheonellaceae</taxon>
        <taxon>Candidatus Entotheonella</taxon>
    </lineage>
</organism>
<feature type="transmembrane region" description="Helical" evidence="1">
    <location>
        <begin position="100"/>
        <end position="122"/>
    </location>
</feature>
<accession>W4LTE3</accession>
<dbReference type="InterPro" id="IPR012296">
    <property type="entry name" value="Nuclease_put_TT1808"/>
</dbReference>
<comment type="caution">
    <text evidence="3">The sequence shown here is derived from an EMBL/GenBank/DDBJ whole genome shotgun (WGS) entry which is preliminary data.</text>
</comment>
<evidence type="ECO:0000313" key="4">
    <source>
        <dbReference type="Proteomes" id="UP000019141"/>
    </source>
</evidence>
<proteinExistence type="predicted"/>
<feature type="domain" description="Putative restriction endonuclease" evidence="2">
    <location>
        <begin position="61"/>
        <end position="226"/>
    </location>
</feature>
<dbReference type="CDD" id="cd06260">
    <property type="entry name" value="DUF820-like"/>
    <property type="match status" value="1"/>
</dbReference>
<keyword evidence="1" id="KW-0472">Membrane</keyword>
<evidence type="ECO:0000313" key="3">
    <source>
        <dbReference type="EMBL" id="ETX01299.1"/>
    </source>
</evidence>
<dbReference type="AlphaFoldDB" id="W4LTE3"/>
<keyword evidence="4" id="KW-1185">Reference proteome</keyword>
<dbReference type="SUPFAM" id="SSF52980">
    <property type="entry name" value="Restriction endonuclease-like"/>
    <property type="match status" value="1"/>
</dbReference>
<dbReference type="InterPro" id="IPR008538">
    <property type="entry name" value="Uma2"/>
</dbReference>
<sequence length="233" mass="26198">MYNDRQNEHGTIHEHLKRDEVIQMSTPTHVPGNLLAPVGQAQPAWEVARLLPTQGQWSESDYLWLTDRTKSLVELTDGYIEVLPMPTEEHQRIVLFLYRALYSFLASRGMGLVLVAPLRLLLQTGRFREPDLLLLLSQDDPRRSNPYWTGADLVAEVVSPDDPQRDLVQKRQEYAAAGIPEYWIVNPADEQIMVLRLQGTEYVEHSVGARGSQVTSALLAGFAVNVADALDAV</sequence>
<dbReference type="PATRIC" id="fig|1429438.4.peg.1681"/>
<dbReference type="PANTHER" id="PTHR34107">
    <property type="entry name" value="SLL0198 PROTEIN-RELATED"/>
    <property type="match status" value="1"/>
</dbReference>
<gene>
    <name evidence="3" type="ORF">ETSY1_07860</name>
</gene>
<dbReference type="Gene3D" id="3.90.1570.10">
    <property type="entry name" value="tt1808, chain A"/>
    <property type="match status" value="1"/>
</dbReference>
<keyword evidence="1" id="KW-0812">Transmembrane</keyword>
<evidence type="ECO:0000256" key="1">
    <source>
        <dbReference type="SAM" id="Phobius"/>
    </source>
</evidence>
<dbReference type="HOGENOM" id="CLU_076312_0_1_7"/>
<reference evidence="3 4" key="1">
    <citation type="journal article" date="2014" name="Nature">
        <title>An environmental bacterial taxon with a large and distinct metabolic repertoire.</title>
        <authorList>
            <person name="Wilson M.C."/>
            <person name="Mori T."/>
            <person name="Ruckert C."/>
            <person name="Uria A.R."/>
            <person name="Helf M.J."/>
            <person name="Takada K."/>
            <person name="Gernert C."/>
            <person name="Steffens U.A."/>
            <person name="Heycke N."/>
            <person name="Schmitt S."/>
            <person name="Rinke C."/>
            <person name="Helfrich E.J."/>
            <person name="Brachmann A.O."/>
            <person name="Gurgui C."/>
            <person name="Wakimoto T."/>
            <person name="Kracht M."/>
            <person name="Crusemann M."/>
            <person name="Hentschel U."/>
            <person name="Abe I."/>
            <person name="Matsunaga S."/>
            <person name="Kalinowski J."/>
            <person name="Takeyama H."/>
            <person name="Piel J."/>
        </authorList>
    </citation>
    <scope>NUCLEOTIDE SEQUENCE [LARGE SCALE GENOMIC DNA]</scope>
    <source>
        <strain evidence="4">TSY1</strain>
    </source>
</reference>
<evidence type="ECO:0000259" key="2">
    <source>
        <dbReference type="Pfam" id="PF05685"/>
    </source>
</evidence>
<name>W4LTE3_ENTF1</name>
<dbReference type="Proteomes" id="UP000019141">
    <property type="component" value="Unassembled WGS sequence"/>
</dbReference>
<keyword evidence="1" id="KW-1133">Transmembrane helix</keyword>
<dbReference type="PANTHER" id="PTHR34107:SF4">
    <property type="entry name" value="SLL1222 PROTEIN"/>
    <property type="match status" value="1"/>
</dbReference>
<dbReference type="InterPro" id="IPR011335">
    <property type="entry name" value="Restrct_endonuc-II-like"/>
</dbReference>